<name>A0ABX1W399_9SPHI</name>
<proteinExistence type="predicted"/>
<evidence type="ECO:0000313" key="1">
    <source>
        <dbReference type="EMBL" id="NNU34697.1"/>
    </source>
</evidence>
<protein>
    <recommendedName>
        <fullName evidence="3">Outer membrane protein beta-barrel domain-containing protein</fullName>
    </recommendedName>
</protein>
<gene>
    <name evidence="1" type="ORF">HK413_12655</name>
</gene>
<dbReference type="EMBL" id="JABFCR010000063">
    <property type="protein sequence ID" value="NNU34697.1"/>
    <property type="molecule type" value="Genomic_DNA"/>
</dbReference>
<reference evidence="1 2" key="1">
    <citation type="submission" date="2020-05" db="EMBL/GenBank/DDBJ databases">
        <authorList>
            <person name="Khan S.A."/>
            <person name="Jeon C.O."/>
            <person name="Chun B.H."/>
        </authorList>
    </citation>
    <scope>NUCLEOTIDE SEQUENCE [LARGE SCALE GENOMIC DNA]</scope>
    <source>
        <strain evidence="1 2">S1162</strain>
    </source>
</reference>
<sequence>MFESFDIDHEYRSSYLVSGYNTLLQYNETNGASSARDVNNDFLPRYQFSQISILEQFVPLIGITVRFKNNVTTNVEYRQTRDLNLSLLNSQLTQLNTRVIGFGFGYRTRNFRFPFGLFNNLILKNDLNFKLDFALRDNKTLIYRADVTAAQILSGAQNITYRPAIDYTISERFILNIFYDTNMTKPYTSQAFNTSFTNFGFNLKLLLQ</sequence>
<dbReference type="Proteomes" id="UP000566071">
    <property type="component" value="Unassembled WGS sequence"/>
</dbReference>
<comment type="caution">
    <text evidence="1">The sequence shown here is derived from an EMBL/GenBank/DDBJ whole genome shotgun (WGS) entry which is preliminary data.</text>
</comment>
<keyword evidence="2" id="KW-1185">Reference proteome</keyword>
<evidence type="ECO:0000313" key="2">
    <source>
        <dbReference type="Proteomes" id="UP000566071"/>
    </source>
</evidence>
<dbReference type="RefSeq" id="WP_175270369.1">
    <property type="nucleotide sequence ID" value="NZ_JABFCR010000063.1"/>
</dbReference>
<evidence type="ECO:0008006" key="3">
    <source>
        <dbReference type="Google" id="ProtNLM"/>
    </source>
</evidence>
<organism evidence="1 2">
    <name type="scientific">Mucilaginibacter humi</name>
    <dbReference type="NCBI Taxonomy" id="2732510"/>
    <lineage>
        <taxon>Bacteria</taxon>
        <taxon>Pseudomonadati</taxon>
        <taxon>Bacteroidota</taxon>
        <taxon>Sphingobacteriia</taxon>
        <taxon>Sphingobacteriales</taxon>
        <taxon>Sphingobacteriaceae</taxon>
        <taxon>Mucilaginibacter</taxon>
    </lineage>
</organism>
<accession>A0ABX1W399</accession>